<feature type="domain" description="Anti-sigma-28 factor FlgM C-terminal" evidence="10">
    <location>
        <begin position="43"/>
        <end position="96"/>
    </location>
</feature>
<evidence type="ECO:0000313" key="12">
    <source>
        <dbReference type="Proteomes" id="UP001161422"/>
    </source>
</evidence>
<keyword evidence="4" id="KW-1005">Bacterial flagellum biogenesis</keyword>
<evidence type="ECO:0000256" key="8">
    <source>
        <dbReference type="ARBA" id="ARBA00030117"/>
    </source>
</evidence>
<dbReference type="SUPFAM" id="SSF101498">
    <property type="entry name" value="Anti-sigma factor FlgM"/>
    <property type="match status" value="1"/>
</dbReference>
<dbReference type="InterPro" id="IPR007412">
    <property type="entry name" value="FlgM"/>
</dbReference>
<evidence type="ECO:0000256" key="1">
    <source>
        <dbReference type="ARBA" id="ARBA00005322"/>
    </source>
</evidence>
<evidence type="ECO:0000256" key="5">
    <source>
        <dbReference type="ARBA" id="ARBA00023015"/>
    </source>
</evidence>
<dbReference type="GO" id="GO:0044781">
    <property type="term" value="P:bacterial-type flagellum organization"/>
    <property type="evidence" value="ECO:0007669"/>
    <property type="project" value="UniProtKB-KW"/>
</dbReference>
<evidence type="ECO:0000259" key="10">
    <source>
        <dbReference type="Pfam" id="PF04316"/>
    </source>
</evidence>
<dbReference type="Pfam" id="PF04316">
    <property type="entry name" value="FlgM"/>
    <property type="match status" value="1"/>
</dbReference>
<evidence type="ECO:0000256" key="9">
    <source>
        <dbReference type="SAM" id="MobiDB-lite"/>
    </source>
</evidence>
<accession>A0AA37RS55</accession>
<comment type="function">
    <text evidence="7">Responsible for the coupling of flagellin expression to flagellar assembly by preventing expression of the flagellin genes when a component of the middle class of proteins is defective. It negatively regulates flagellar genes by inhibiting the activity of FliA by directly binding to FliA.</text>
</comment>
<evidence type="ECO:0000256" key="4">
    <source>
        <dbReference type="ARBA" id="ARBA00022795"/>
    </source>
</evidence>
<dbReference type="AlphaFoldDB" id="A0AA37RS55"/>
<proteinExistence type="inferred from homology"/>
<feature type="compositionally biased region" description="Low complexity" evidence="9">
    <location>
        <begin position="17"/>
        <end position="42"/>
    </location>
</feature>
<keyword evidence="11" id="KW-0969">Cilium</keyword>
<evidence type="ECO:0000256" key="6">
    <source>
        <dbReference type="ARBA" id="ARBA00023163"/>
    </source>
</evidence>
<keyword evidence="3" id="KW-0678">Repressor</keyword>
<sequence>MAIDINRLTPSHNGKISSASDNKSSAKSSASPAASTSAATPSDKVEVSEQAKKLQDIQVSLNAQPEINSAKVAEIKQAIAEGRYHVDPEKLASNIAKLEQQLDGLIDED</sequence>
<dbReference type="NCBIfam" id="TIGR03824">
    <property type="entry name" value="FlgM_jcvi"/>
    <property type="match status" value="1"/>
</dbReference>
<evidence type="ECO:0000256" key="2">
    <source>
        <dbReference type="ARBA" id="ARBA00017823"/>
    </source>
</evidence>
<dbReference type="Proteomes" id="UP001161422">
    <property type="component" value="Unassembled WGS sequence"/>
</dbReference>
<name>A0AA37RS55_9GAMM</name>
<dbReference type="InterPro" id="IPR035890">
    <property type="entry name" value="Anti-sigma-28_factor_FlgM_sf"/>
</dbReference>
<reference evidence="11" key="1">
    <citation type="journal article" date="2014" name="Int. J. Syst. Evol. Microbiol.">
        <title>Complete genome sequence of Corynebacterium casei LMG S-19264T (=DSM 44701T), isolated from a smear-ripened cheese.</title>
        <authorList>
            <consortium name="US DOE Joint Genome Institute (JGI-PGF)"/>
            <person name="Walter F."/>
            <person name="Albersmeier A."/>
            <person name="Kalinowski J."/>
            <person name="Ruckert C."/>
        </authorList>
    </citation>
    <scope>NUCLEOTIDE SEQUENCE</scope>
    <source>
        <strain evidence="11">NBRC 101628</strain>
    </source>
</reference>
<protein>
    <recommendedName>
        <fullName evidence="2">Negative regulator of flagellin synthesis</fullName>
    </recommendedName>
    <alternativeName>
        <fullName evidence="8">Anti-sigma-28 factor</fullName>
    </alternativeName>
</protein>
<reference evidence="11" key="2">
    <citation type="submission" date="2023-01" db="EMBL/GenBank/DDBJ databases">
        <title>Draft genome sequence of Paraferrimonas sedimenticola strain NBRC 101628.</title>
        <authorList>
            <person name="Sun Q."/>
            <person name="Mori K."/>
        </authorList>
    </citation>
    <scope>NUCLEOTIDE SEQUENCE</scope>
    <source>
        <strain evidence="11">NBRC 101628</strain>
    </source>
</reference>
<dbReference type="InterPro" id="IPR031316">
    <property type="entry name" value="FlgM_C"/>
</dbReference>
<dbReference type="GO" id="GO:0045892">
    <property type="term" value="P:negative regulation of DNA-templated transcription"/>
    <property type="evidence" value="ECO:0007669"/>
    <property type="project" value="InterPro"/>
</dbReference>
<keyword evidence="5" id="KW-0805">Transcription regulation</keyword>
<dbReference type="EMBL" id="BSNC01000001">
    <property type="protein sequence ID" value="GLP94998.1"/>
    <property type="molecule type" value="Genomic_DNA"/>
</dbReference>
<keyword evidence="11" id="KW-0282">Flagellum</keyword>
<evidence type="ECO:0000256" key="7">
    <source>
        <dbReference type="ARBA" id="ARBA00024739"/>
    </source>
</evidence>
<evidence type="ECO:0000313" key="11">
    <source>
        <dbReference type="EMBL" id="GLP94998.1"/>
    </source>
</evidence>
<keyword evidence="11" id="KW-0966">Cell projection</keyword>
<evidence type="ECO:0000256" key="3">
    <source>
        <dbReference type="ARBA" id="ARBA00022491"/>
    </source>
</evidence>
<comment type="similarity">
    <text evidence="1">Belongs to the FlgM family.</text>
</comment>
<dbReference type="RefSeq" id="WP_095505965.1">
    <property type="nucleotide sequence ID" value="NZ_BSNC01000001.1"/>
</dbReference>
<gene>
    <name evidence="11" type="primary">flgM</name>
    <name evidence="11" type="ORF">GCM10007895_03040</name>
</gene>
<feature type="region of interest" description="Disordered" evidence="9">
    <location>
        <begin position="1"/>
        <end position="49"/>
    </location>
</feature>
<keyword evidence="6" id="KW-0804">Transcription</keyword>
<comment type="caution">
    <text evidence="11">The sequence shown here is derived from an EMBL/GenBank/DDBJ whole genome shotgun (WGS) entry which is preliminary data.</text>
</comment>
<organism evidence="11 12">
    <name type="scientific">Paraferrimonas sedimenticola</name>
    <dbReference type="NCBI Taxonomy" id="375674"/>
    <lineage>
        <taxon>Bacteria</taxon>
        <taxon>Pseudomonadati</taxon>
        <taxon>Pseudomonadota</taxon>
        <taxon>Gammaproteobacteria</taxon>
        <taxon>Alteromonadales</taxon>
        <taxon>Ferrimonadaceae</taxon>
        <taxon>Paraferrimonas</taxon>
    </lineage>
</organism>
<keyword evidence="12" id="KW-1185">Reference proteome</keyword>